<organism evidence="2">
    <name type="scientific">Arundo donax</name>
    <name type="common">Giant reed</name>
    <name type="synonym">Donax arundinaceus</name>
    <dbReference type="NCBI Taxonomy" id="35708"/>
    <lineage>
        <taxon>Eukaryota</taxon>
        <taxon>Viridiplantae</taxon>
        <taxon>Streptophyta</taxon>
        <taxon>Embryophyta</taxon>
        <taxon>Tracheophyta</taxon>
        <taxon>Spermatophyta</taxon>
        <taxon>Magnoliopsida</taxon>
        <taxon>Liliopsida</taxon>
        <taxon>Poales</taxon>
        <taxon>Poaceae</taxon>
        <taxon>PACMAD clade</taxon>
        <taxon>Arundinoideae</taxon>
        <taxon>Arundineae</taxon>
        <taxon>Arundo</taxon>
    </lineage>
</organism>
<evidence type="ECO:0000256" key="1">
    <source>
        <dbReference type="SAM" id="Phobius"/>
    </source>
</evidence>
<name>A0A0A9H7C4_ARUDO</name>
<sequence length="91" mass="9760">MVAGKMTTACNQQAVADMGSMWCNLPMPSTLKCTGLLSMQSGSTWAPEQDLAGIGDFTTKPQTLCRLTVTLWCLFGGIGPLMVFPYLLSSH</sequence>
<dbReference type="EMBL" id="GBRH01167125">
    <property type="protein sequence ID" value="JAE30771.1"/>
    <property type="molecule type" value="Transcribed_RNA"/>
</dbReference>
<accession>A0A0A9H7C4</accession>
<protein>
    <submittedName>
        <fullName evidence="2">Uncharacterized protein</fullName>
    </submittedName>
</protein>
<feature type="transmembrane region" description="Helical" evidence="1">
    <location>
        <begin position="69"/>
        <end position="88"/>
    </location>
</feature>
<keyword evidence="1" id="KW-1133">Transmembrane helix</keyword>
<proteinExistence type="predicted"/>
<dbReference type="AlphaFoldDB" id="A0A0A9H7C4"/>
<keyword evidence="1" id="KW-0812">Transmembrane</keyword>
<keyword evidence="1" id="KW-0472">Membrane</keyword>
<evidence type="ECO:0000313" key="2">
    <source>
        <dbReference type="EMBL" id="JAE30771.1"/>
    </source>
</evidence>
<reference evidence="2" key="1">
    <citation type="submission" date="2014-09" db="EMBL/GenBank/DDBJ databases">
        <authorList>
            <person name="Magalhaes I.L.F."/>
            <person name="Oliveira U."/>
            <person name="Santos F.R."/>
            <person name="Vidigal T.H.D.A."/>
            <person name="Brescovit A.D."/>
            <person name="Santos A.J."/>
        </authorList>
    </citation>
    <scope>NUCLEOTIDE SEQUENCE</scope>
    <source>
        <tissue evidence="2">Shoot tissue taken approximately 20 cm above the soil surface</tissue>
    </source>
</reference>
<reference evidence="2" key="2">
    <citation type="journal article" date="2015" name="Data Brief">
        <title>Shoot transcriptome of the giant reed, Arundo donax.</title>
        <authorList>
            <person name="Barrero R.A."/>
            <person name="Guerrero F.D."/>
            <person name="Moolhuijzen P."/>
            <person name="Goolsby J.A."/>
            <person name="Tidwell J."/>
            <person name="Bellgard S.E."/>
            <person name="Bellgard M.I."/>
        </authorList>
    </citation>
    <scope>NUCLEOTIDE SEQUENCE</scope>
    <source>
        <tissue evidence="2">Shoot tissue taken approximately 20 cm above the soil surface</tissue>
    </source>
</reference>